<dbReference type="GO" id="GO:0000287">
    <property type="term" value="F:magnesium ion binding"/>
    <property type="evidence" value="ECO:0007669"/>
    <property type="project" value="InterPro"/>
</dbReference>
<dbReference type="PANTHER" id="PTHR43452">
    <property type="entry name" value="PYRUVATE DECARBOXYLASE"/>
    <property type="match status" value="1"/>
</dbReference>
<evidence type="ECO:0000256" key="9">
    <source>
        <dbReference type="ARBA" id="ARBA00023052"/>
    </source>
</evidence>
<comment type="cofactor">
    <cofactor evidence="2">
        <name>thiamine diphosphate</name>
        <dbReference type="ChEBI" id="CHEBI:58937"/>
    </cofactor>
</comment>
<dbReference type="STRING" id="5098.A0A507QWV2"/>
<comment type="cofactor">
    <cofactor evidence="11">
        <name>Mg(2+)</name>
        <dbReference type="ChEBI" id="CHEBI:18420"/>
    </cofactor>
    <text evidence="11">Binds 1 Mg(2+) per subunit.</text>
</comment>
<keyword evidence="8 11" id="KW-0460">Magnesium</keyword>
<keyword evidence="9 12" id="KW-0786">Thiamine pyrophosphate</keyword>
<dbReference type="InterPro" id="IPR047214">
    <property type="entry name" value="TPP_PDC_IPDC"/>
</dbReference>
<dbReference type="Proteomes" id="UP000319663">
    <property type="component" value="Unassembled WGS sequence"/>
</dbReference>
<dbReference type="InterPro" id="IPR029035">
    <property type="entry name" value="DHS-like_NAD/FAD-binding_dom"/>
</dbReference>
<evidence type="ECO:0000256" key="1">
    <source>
        <dbReference type="ARBA" id="ARBA00001041"/>
    </source>
</evidence>
<keyword evidence="16" id="KW-0670">Pyruvate</keyword>
<evidence type="ECO:0000256" key="11">
    <source>
        <dbReference type="PIRSR" id="PIRSR036565-2"/>
    </source>
</evidence>
<keyword evidence="7" id="KW-0210">Decarboxylase</keyword>
<dbReference type="EC" id="4.1.1.1" evidence="4"/>
<feature type="domain" description="Thiamine pyrophosphate enzyme central" evidence="13">
    <location>
        <begin position="214"/>
        <end position="344"/>
    </location>
</feature>
<dbReference type="InterPro" id="IPR047213">
    <property type="entry name" value="TPP_PYR_PDC_IPDC-like"/>
</dbReference>
<dbReference type="InterPro" id="IPR012001">
    <property type="entry name" value="Thiamin_PyroP_enz_TPP-bd_dom"/>
</dbReference>
<evidence type="ECO:0000256" key="7">
    <source>
        <dbReference type="ARBA" id="ARBA00022793"/>
    </source>
</evidence>
<dbReference type="GO" id="GO:0005634">
    <property type="term" value="C:nucleus"/>
    <property type="evidence" value="ECO:0007669"/>
    <property type="project" value="TreeGrafter"/>
</dbReference>
<dbReference type="PIRSF" id="PIRSF036565">
    <property type="entry name" value="Pyruvt_ip_decrb"/>
    <property type="match status" value="1"/>
</dbReference>
<protein>
    <recommendedName>
        <fullName evidence="5">Pyruvate decarboxylase</fullName>
        <ecNumber evidence="4">4.1.1.1</ecNumber>
    </recommendedName>
</protein>
<reference evidence="16 17" key="1">
    <citation type="submission" date="2019-06" db="EMBL/GenBank/DDBJ databases">
        <title>Wine fermentation using esterase from Monascus purpureus.</title>
        <authorList>
            <person name="Geng C."/>
            <person name="Zhang Y."/>
        </authorList>
    </citation>
    <scope>NUCLEOTIDE SEQUENCE [LARGE SCALE GENOMIC DNA]</scope>
    <source>
        <strain evidence="16">HQ1</strain>
    </source>
</reference>
<dbReference type="InterPro" id="IPR029061">
    <property type="entry name" value="THDP-binding"/>
</dbReference>
<dbReference type="FunFam" id="3.40.50.970:FF:000019">
    <property type="entry name" value="Pyruvate decarboxylase isozyme"/>
    <property type="match status" value="1"/>
</dbReference>
<keyword evidence="10" id="KW-0456">Lyase</keyword>
<evidence type="ECO:0000256" key="8">
    <source>
        <dbReference type="ARBA" id="ARBA00022842"/>
    </source>
</evidence>
<feature type="domain" description="Thiamine pyrophosphate enzyme TPP-binding" evidence="14">
    <location>
        <begin position="408"/>
        <end position="483"/>
    </location>
</feature>
<dbReference type="Gene3D" id="3.40.50.1220">
    <property type="entry name" value="TPP-binding domain"/>
    <property type="match status" value="1"/>
</dbReference>
<dbReference type="InterPro" id="IPR012000">
    <property type="entry name" value="Thiamin_PyroP_enz_cen_dom"/>
</dbReference>
<comment type="caution">
    <text evidence="16">The sequence shown here is derived from an EMBL/GenBank/DDBJ whole genome shotgun (WGS) entry which is preliminary data.</text>
</comment>
<dbReference type="GO" id="GO:0004737">
    <property type="term" value="F:pyruvate decarboxylase activity"/>
    <property type="evidence" value="ECO:0007669"/>
    <property type="project" value="UniProtKB-EC"/>
</dbReference>
<dbReference type="SUPFAM" id="SSF52467">
    <property type="entry name" value="DHS-like NAD/FAD-binding domain"/>
    <property type="match status" value="1"/>
</dbReference>
<evidence type="ECO:0000256" key="4">
    <source>
        <dbReference type="ARBA" id="ARBA00013202"/>
    </source>
</evidence>
<dbReference type="InterPro" id="IPR011766">
    <property type="entry name" value="TPP_enzyme_TPP-bd"/>
</dbReference>
<comment type="similarity">
    <text evidence="3 12">Belongs to the TPP enzyme family.</text>
</comment>
<dbReference type="InterPro" id="IPR012110">
    <property type="entry name" value="PDC/IPDC-like"/>
</dbReference>
<dbReference type="CDD" id="cd02005">
    <property type="entry name" value="TPP_PDC_IPDC"/>
    <property type="match status" value="1"/>
</dbReference>
<dbReference type="Pfam" id="PF02775">
    <property type="entry name" value="TPP_enzyme_C"/>
    <property type="match status" value="1"/>
</dbReference>
<keyword evidence="17" id="KW-1185">Reference proteome</keyword>
<evidence type="ECO:0000256" key="2">
    <source>
        <dbReference type="ARBA" id="ARBA00001964"/>
    </source>
</evidence>
<evidence type="ECO:0000313" key="17">
    <source>
        <dbReference type="Proteomes" id="UP000319663"/>
    </source>
</evidence>
<dbReference type="GO" id="GO:0000949">
    <property type="term" value="P:aromatic amino acid family catabolic process to alcohol via Ehrlich pathway"/>
    <property type="evidence" value="ECO:0007669"/>
    <property type="project" value="TreeGrafter"/>
</dbReference>
<evidence type="ECO:0000259" key="13">
    <source>
        <dbReference type="Pfam" id="PF00205"/>
    </source>
</evidence>
<evidence type="ECO:0000259" key="15">
    <source>
        <dbReference type="Pfam" id="PF02776"/>
    </source>
</evidence>
<dbReference type="CDD" id="cd07038">
    <property type="entry name" value="TPP_PYR_PDC_IPDC_like"/>
    <property type="match status" value="1"/>
</dbReference>
<dbReference type="EMBL" id="VIFY01000052">
    <property type="protein sequence ID" value="TQB73009.1"/>
    <property type="molecule type" value="Genomic_DNA"/>
</dbReference>
<name>A0A507QWV2_MONPU</name>
<dbReference type="AlphaFoldDB" id="A0A507QWV2"/>
<organism evidence="16 17">
    <name type="scientific">Monascus purpureus</name>
    <name type="common">Red mold</name>
    <name type="synonym">Monascus anka</name>
    <dbReference type="NCBI Taxonomy" id="5098"/>
    <lineage>
        <taxon>Eukaryota</taxon>
        <taxon>Fungi</taxon>
        <taxon>Dikarya</taxon>
        <taxon>Ascomycota</taxon>
        <taxon>Pezizomycotina</taxon>
        <taxon>Eurotiomycetes</taxon>
        <taxon>Eurotiomycetidae</taxon>
        <taxon>Eurotiales</taxon>
        <taxon>Aspergillaceae</taxon>
        <taxon>Monascus</taxon>
    </lineage>
</organism>
<proteinExistence type="inferred from homology"/>
<dbReference type="Pfam" id="PF02776">
    <property type="entry name" value="TPP_enzyme_N"/>
    <property type="match status" value="1"/>
</dbReference>
<dbReference type="GO" id="GO:0030976">
    <property type="term" value="F:thiamine pyrophosphate binding"/>
    <property type="evidence" value="ECO:0007669"/>
    <property type="project" value="InterPro"/>
</dbReference>
<gene>
    <name evidence="16" type="primary">PDC1_1</name>
    <name evidence="16" type="ORF">MPDQ_006259</name>
</gene>
<feature type="domain" description="Thiamine pyrophosphate enzyme N-terminal TPP-binding" evidence="15">
    <location>
        <begin position="16"/>
        <end position="124"/>
    </location>
</feature>
<feature type="binding site" evidence="11">
    <location>
        <position position="452"/>
    </location>
    <ligand>
        <name>Mg(2+)</name>
        <dbReference type="ChEBI" id="CHEBI:18420"/>
    </ligand>
</feature>
<comment type="catalytic activity">
    <reaction evidence="1">
        <text>a 2-oxocarboxylate + H(+) = an aldehyde + CO2</text>
        <dbReference type="Rhea" id="RHEA:11628"/>
        <dbReference type="ChEBI" id="CHEBI:15378"/>
        <dbReference type="ChEBI" id="CHEBI:16526"/>
        <dbReference type="ChEBI" id="CHEBI:17478"/>
        <dbReference type="ChEBI" id="CHEBI:35179"/>
        <dbReference type="EC" id="4.1.1.1"/>
    </reaction>
</comment>
<evidence type="ECO:0000256" key="12">
    <source>
        <dbReference type="RuleBase" id="RU362132"/>
    </source>
</evidence>
<keyword evidence="6 11" id="KW-0479">Metal-binding</keyword>
<accession>A0A507QWV2</accession>
<evidence type="ECO:0000256" key="6">
    <source>
        <dbReference type="ARBA" id="ARBA00022723"/>
    </source>
</evidence>
<dbReference type="GO" id="GO:0005829">
    <property type="term" value="C:cytosol"/>
    <property type="evidence" value="ECO:0007669"/>
    <property type="project" value="TreeGrafter"/>
</dbReference>
<evidence type="ECO:0000259" key="14">
    <source>
        <dbReference type="Pfam" id="PF02775"/>
    </source>
</evidence>
<evidence type="ECO:0000256" key="3">
    <source>
        <dbReference type="ARBA" id="ARBA00007812"/>
    </source>
</evidence>
<dbReference type="Gene3D" id="3.40.50.970">
    <property type="match status" value="2"/>
</dbReference>
<evidence type="ECO:0000256" key="10">
    <source>
        <dbReference type="ARBA" id="ARBA00023239"/>
    </source>
</evidence>
<dbReference type="Pfam" id="PF00205">
    <property type="entry name" value="TPP_enzyme_M"/>
    <property type="match status" value="1"/>
</dbReference>
<evidence type="ECO:0000313" key="16">
    <source>
        <dbReference type="EMBL" id="TQB73009.1"/>
    </source>
</evidence>
<feature type="binding site" evidence="11">
    <location>
        <position position="481"/>
    </location>
    <ligand>
        <name>Mg(2+)</name>
        <dbReference type="ChEBI" id="CHEBI:18420"/>
    </ligand>
</feature>
<dbReference type="PANTHER" id="PTHR43452:SF30">
    <property type="entry name" value="PYRUVATE DECARBOXYLASE ISOZYME 1-RELATED"/>
    <property type="match status" value="1"/>
</dbReference>
<sequence>MGDVDIRTSELVSPIDIAEYLYVRLYQLGVRSIQGVPGDYNLVALDYIPKAGLKWVGNCNELNAGYSADGYARIKGISALITTFGVGELSAANAIAGSYSERVPVVHIVGEPSTASQNNRQLLHHTLGNGDFDVFEKIFAQISTSVVKIRDPANAATMIDHVLRECVIQSRPVYIGLPSDMVTKKVEGARLKTPIDLSLPENPKEKEDYVVSVVLKYLHAAKNPVILVDAGVNRHNAQAEVHKLIKKSGIPTFITPMGKGGVDETLPNYGGVYAGTGSNKGVRERVEESDLILNIGPLQSDFNTTGFSYRTSQLNTIEFDRDSVQVRYSYYPEVQLKGVLQNLIATMGELNIEPGPTPSNALPANGVDHETAEITHEWLWPMVGNWLREGDIVLTETGTANFGIWETRFPKNVQAISQVLWGSIGYSVGACLGAALAARELGDNRVLLFVGDGSFQMTAQEISTMIRQGLKPIVFVICNNGYTIERFIHGWDDEYNDIQLWHHDELVWAFGNDHGKYKTHKVKTRAQLQALFADEAFASAPCFQLVELYMPLEDAPAALKLTAEAAAKRNAKQ</sequence>
<dbReference type="FunFam" id="3.40.50.970:FF:000024">
    <property type="entry name" value="Pyruvate decarboxylase isozyme"/>
    <property type="match status" value="1"/>
</dbReference>
<dbReference type="SUPFAM" id="SSF52518">
    <property type="entry name" value="Thiamin diphosphate-binding fold (THDP-binding)"/>
    <property type="match status" value="2"/>
</dbReference>
<feature type="binding site" evidence="11">
    <location>
        <position position="479"/>
    </location>
    <ligand>
        <name>Mg(2+)</name>
        <dbReference type="ChEBI" id="CHEBI:18420"/>
    </ligand>
</feature>
<evidence type="ECO:0000256" key="5">
    <source>
        <dbReference type="ARBA" id="ARBA00014422"/>
    </source>
</evidence>